<name>A0ABY0U7R5_PSECE</name>
<feature type="transmembrane region" description="Helical" evidence="4">
    <location>
        <begin position="122"/>
        <end position="139"/>
    </location>
</feature>
<dbReference type="InterPro" id="IPR036259">
    <property type="entry name" value="MFS_trans_sf"/>
</dbReference>
<reference evidence="6 7" key="1">
    <citation type="submission" date="2016-10" db="EMBL/GenBank/DDBJ databases">
        <authorList>
            <person name="Varghese N."/>
            <person name="Submissions S."/>
        </authorList>
    </citation>
    <scope>NUCLEOTIDE SEQUENCE [LARGE SCALE GENOMIC DNA]</scope>
    <source>
        <strain evidence="6 7">BS2981</strain>
    </source>
</reference>
<feature type="transmembrane region" description="Helical" evidence="4">
    <location>
        <begin position="292"/>
        <end position="310"/>
    </location>
</feature>
<dbReference type="Proteomes" id="UP000199576">
    <property type="component" value="Chromosome I"/>
</dbReference>
<proteinExistence type="predicted"/>
<dbReference type="SUPFAM" id="SSF103473">
    <property type="entry name" value="MFS general substrate transporter"/>
    <property type="match status" value="1"/>
</dbReference>
<organism evidence="6 7">
    <name type="scientific">Pseudomonas cedrina</name>
    <dbReference type="NCBI Taxonomy" id="651740"/>
    <lineage>
        <taxon>Bacteria</taxon>
        <taxon>Pseudomonadati</taxon>
        <taxon>Pseudomonadota</taxon>
        <taxon>Gammaproteobacteria</taxon>
        <taxon>Pseudomonadales</taxon>
        <taxon>Pseudomonadaceae</taxon>
        <taxon>Pseudomonas</taxon>
    </lineage>
</organism>
<feature type="domain" description="Major facilitator superfamily (MFS) profile" evidence="5">
    <location>
        <begin position="25"/>
        <end position="435"/>
    </location>
</feature>
<dbReference type="InterPro" id="IPR011701">
    <property type="entry name" value="MFS"/>
</dbReference>
<dbReference type="PANTHER" id="PTHR42910">
    <property type="entry name" value="TRANSPORTER SCO4007-RELATED"/>
    <property type="match status" value="1"/>
</dbReference>
<feature type="transmembrane region" description="Helical" evidence="4">
    <location>
        <begin position="322"/>
        <end position="339"/>
    </location>
</feature>
<sequence>MPVNASVIHSRHECYHRERPTRHRALSLLSLAISLAFYENTMNATPHAASTMTRGMVMLFAFCCGAIVANIYYAQPIIEMIAPDIGLTPAMASLIVSLTQIGYALGLFFLVPLGDLLENRKLMIATTVLAIASLLGAAVTEQPNLFLLVSLLIGFSSVSVQILIPLAAHLAPAESRGRVVGSIMGGLLLGILLARPVSSVVADHFGWRAMFMAAAALMAFISVVLLITIPKRQPDHSASYGQLLRSLGTLLREQPVLRQRAFYQGCMFASFSLFWTAVPLELVRNHGLSQTQIALFALVGAIGAIAAPIAGRLADAGHTHRASLLAMVLAVLSFLPAFVHPLYSVIGLAVTGVVLDFCVQMNMVLGQRAVYALDAKSRSRLNALYMTSIFIGGAFGSAIASSVYEHGGWLGVVLVGSAFPLVALLRFLGASRQARVATA</sequence>
<dbReference type="CDD" id="cd17324">
    <property type="entry name" value="MFS_NepI_like"/>
    <property type="match status" value="1"/>
</dbReference>
<feature type="transmembrane region" description="Helical" evidence="4">
    <location>
        <begin position="87"/>
        <end position="110"/>
    </location>
</feature>
<dbReference type="PANTHER" id="PTHR42910:SF1">
    <property type="entry name" value="MAJOR FACILITATOR SUPERFAMILY (MFS) PROFILE DOMAIN-CONTAINING PROTEIN"/>
    <property type="match status" value="1"/>
</dbReference>
<feature type="transmembrane region" description="Helical" evidence="4">
    <location>
        <begin position="261"/>
        <end position="280"/>
    </location>
</feature>
<keyword evidence="1 4" id="KW-0812">Transmembrane</keyword>
<evidence type="ECO:0000313" key="6">
    <source>
        <dbReference type="EMBL" id="SDS20767.1"/>
    </source>
</evidence>
<feature type="transmembrane region" description="Helical" evidence="4">
    <location>
        <begin position="145"/>
        <end position="167"/>
    </location>
</feature>
<feature type="transmembrane region" description="Helical" evidence="4">
    <location>
        <begin position="56"/>
        <end position="75"/>
    </location>
</feature>
<keyword evidence="2 4" id="KW-1133">Transmembrane helix</keyword>
<keyword evidence="7" id="KW-1185">Reference proteome</keyword>
<gene>
    <name evidence="6" type="ORF">SAMN04490182_0984</name>
</gene>
<protein>
    <submittedName>
        <fullName evidence="6">Predicted arabinose efflux permease, MFS family</fullName>
    </submittedName>
</protein>
<accession>A0ABY0U7R5</accession>
<feature type="transmembrane region" description="Helical" evidence="4">
    <location>
        <begin position="409"/>
        <end position="428"/>
    </location>
</feature>
<dbReference type="InterPro" id="IPR020846">
    <property type="entry name" value="MFS_dom"/>
</dbReference>
<dbReference type="Gene3D" id="1.20.1250.20">
    <property type="entry name" value="MFS general substrate transporter like domains"/>
    <property type="match status" value="1"/>
</dbReference>
<feature type="transmembrane region" description="Helical" evidence="4">
    <location>
        <begin position="345"/>
        <end position="371"/>
    </location>
</feature>
<evidence type="ECO:0000259" key="5">
    <source>
        <dbReference type="PROSITE" id="PS50850"/>
    </source>
</evidence>
<dbReference type="EMBL" id="LT629753">
    <property type="protein sequence ID" value="SDS20767.1"/>
    <property type="molecule type" value="Genomic_DNA"/>
</dbReference>
<evidence type="ECO:0000256" key="1">
    <source>
        <dbReference type="ARBA" id="ARBA00022692"/>
    </source>
</evidence>
<feature type="transmembrane region" description="Helical" evidence="4">
    <location>
        <begin position="179"/>
        <end position="197"/>
    </location>
</feature>
<feature type="transmembrane region" description="Helical" evidence="4">
    <location>
        <begin position="209"/>
        <end position="229"/>
    </location>
</feature>
<evidence type="ECO:0000256" key="3">
    <source>
        <dbReference type="ARBA" id="ARBA00023136"/>
    </source>
</evidence>
<dbReference type="Pfam" id="PF07690">
    <property type="entry name" value="MFS_1"/>
    <property type="match status" value="2"/>
</dbReference>
<evidence type="ECO:0000256" key="2">
    <source>
        <dbReference type="ARBA" id="ARBA00022989"/>
    </source>
</evidence>
<keyword evidence="3 4" id="KW-0472">Membrane</keyword>
<feature type="transmembrane region" description="Helical" evidence="4">
    <location>
        <begin position="383"/>
        <end position="403"/>
    </location>
</feature>
<evidence type="ECO:0000313" key="7">
    <source>
        <dbReference type="Proteomes" id="UP000199576"/>
    </source>
</evidence>
<evidence type="ECO:0000256" key="4">
    <source>
        <dbReference type="SAM" id="Phobius"/>
    </source>
</evidence>
<dbReference type="PROSITE" id="PS50850">
    <property type="entry name" value="MFS"/>
    <property type="match status" value="1"/>
</dbReference>